<evidence type="ECO:0000256" key="1">
    <source>
        <dbReference type="ARBA" id="ARBA00009121"/>
    </source>
</evidence>
<dbReference type="InterPro" id="IPR036508">
    <property type="entry name" value="Chitin-bd_dom_sf"/>
</dbReference>
<dbReference type="InterPro" id="IPR001223">
    <property type="entry name" value="Glyco_hydro18_cat"/>
</dbReference>
<feature type="compositionally biased region" description="Polar residues" evidence="3">
    <location>
        <begin position="618"/>
        <end position="629"/>
    </location>
</feature>
<feature type="region of interest" description="Disordered" evidence="3">
    <location>
        <begin position="616"/>
        <end position="636"/>
    </location>
</feature>
<dbReference type="InterPro" id="IPR011583">
    <property type="entry name" value="Chitinase_II/V-like_cat"/>
</dbReference>
<dbReference type="InterPro" id="IPR002557">
    <property type="entry name" value="Chitin-bd_dom"/>
</dbReference>
<feature type="region of interest" description="Disordered" evidence="3">
    <location>
        <begin position="761"/>
        <end position="847"/>
    </location>
</feature>
<evidence type="ECO:0000259" key="6">
    <source>
        <dbReference type="PROSITE" id="PS51910"/>
    </source>
</evidence>
<organism evidence="7 8">
    <name type="scientific">Limulus polyphemus</name>
    <name type="common">Atlantic horseshoe crab</name>
    <dbReference type="NCBI Taxonomy" id="6850"/>
    <lineage>
        <taxon>Eukaryota</taxon>
        <taxon>Metazoa</taxon>
        <taxon>Ecdysozoa</taxon>
        <taxon>Arthropoda</taxon>
        <taxon>Chelicerata</taxon>
        <taxon>Merostomata</taxon>
        <taxon>Xiphosura</taxon>
        <taxon>Limulidae</taxon>
        <taxon>Limulus</taxon>
    </lineage>
</organism>
<protein>
    <submittedName>
        <fullName evidence="8">Uncharacterized protein LOC106471084</fullName>
    </submittedName>
</protein>
<name>A0ABM1BR99_LIMPO</name>
<feature type="region of interest" description="Disordered" evidence="3">
    <location>
        <begin position="1788"/>
        <end position="1817"/>
    </location>
</feature>
<dbReference type="InterPro" id="IPR017853">
    <property type="entry name" value="GH"/>
</dbReference>
<feature type="region of interest" description="Disordered" evidence="3">
    <location>
        <begin position="677"/>
        <end position="722"/>
    </location>
</feature>
<dbReference type="PANTHER" id="PTHR11177">
    <property type="entry name" value="CHITINASE"/>
    <property type="match status" value="1"/>
</dbReference>
<feature type="region of interest" description="Disordered" evidence="3">
    <location>
        <begin position="865"/>
        <end position="899"/>
    </location>
</feature>
<dbReference type="PANTHER" id="PTHR11177:SF399">
    <property type="entry name" value="CHITINASE 6, ISOFORM C"/>
    <property type="match status" value="1"/>
</dbReference>
<feature type="domain" description="GH18" evidence="6">
    <location>
        <begin position="39"/>
        <end position="394"/>
    </location>
</feature>
<dbReference type="PROSITE" id="PS51910">
    <property type="entry name" value="GH18_2"/>
    <property type="match status" value="1"/>
</dbReference>
<keyword evidence="4" id="KW-0732">Signal</keyword>
<dbReference type="Gene3D" id="3.20.20.80">
    <property type="entry name" value="Glycosidases"/>
    <property type="match status" value="1"/>
</dbReference>
<feature type="compositionally biased region" description="Polar residues" evidence="3">
    <location>
        <begin position="1459"/>
        <end position="1472"/>
    </location>
</feature>
<dbReference type="SUPFAM" id="SSF57625">
    <property type="entry name" value="Invertebrate chitin-binding proteins"/>
    <property type="match status" value="3"/>
</dbReference>
<evidence type="ECO:0000256" key="3">
    <source>
        <dbReference type="SAM" id="MobiDB-lite"/>
    </source>
</evidence>
<feature type="domain" description="Chitin-binding type-2" evidence="5">
    <location>
        <begin position="439"/>
        <end position="501"/>
    </location>
</feature>
<sequence>MKWHVVQLLALAALTCSFASDVPVNQTTGSCDSVILPEKKLVCYYEAGTDFRLSQLDPCICTHLLYGTPNVTNGLILNTEELDSEDLKSFSDLKNINPNLYILLSLRVFPDNINSNVSSSVSEINNALKEFIKNVRKLVQKNNLDGIDLNIDYLNRKEYGDLTERKETVSLLMKQLRSALDEINSSNPVVLTITVAKRPYLLVNGFDFPLISKSVDFINLPAFHFDEPSQSNLKHPGRLHGVGDMENVDSLVDLLLSFSVPKDKIVVGIPTFGVAYKTSDYRLSVEDSLRKGIEGKVFKGKRKILSHGEVCDFKNSGNWSVLRETDQTSPYTYNEEDWVGYDDEISVRLKTKYVLLRKLGGVIMWPVNNDDYEGVCGNGDFPLIRSVRKVFTDTVKTKDPKTIDEFEAYLEGAESRIVNVVDRYGFVGRVESNSDTFERMICTRQGYYRHPDDCTKFYRCVKFDQYIDDYTIFQYDCPNGLVFDERYEVCNWPSWSLPCDGSGEVLPVPRKTFVCSNIGYFQDPENCRWFYYCSEGNGTLQAFEFKCPFDLAFDEEKLLCNWRWLVPGCGGPYGGITPNVESTAKVISVDRHITPQLNPSGNLRTKKRSGYEHFGEFSETTPRGPNTNFAKFPKSSAKGTPGLVDLGANVGYNNGRGSNSPSRSVEYDEGLELGGQARSVGYETGPGPLGPDENLGYVSGRDSESPSRSIGSGIRVIPESPNRFLGDDIGSNIEVPPNSVIRAQLSVGHGNGDLPSITKSQKFIGGRDHGEQTIPLGNLRYDGRHTSRPPSDSVRGTAHDNKHSSIGTSDPSGFNRYDKRQGHGSPVSAVRYSDRGDRESQVGFEDSVGYRTGHDIVSSSRLVGGGAAYDEEQRPGRPGVVAKHDGRNAPGTSRGLNYGVRYNSQHDLKYPSVPAIGAEYVDGQGPEGTSGPGGVLSYGIKPDSLDSSSPVYNNKYSSTHGPGGVSDPSNIVRYGNRDSSEGPLSDIGYGNEGLVGPTGSAEHSRGHGHVGFPDPDGIVIRDDRNGHDDPRGLVHTIGNIEYSSRPVSGGSVGSADVNKYDPKNLPGPSSGLVFGAKSTPGSLLDPESKVEDGRRLSLLGPVSDVKYDGPYGSRGPLVFDNRENFDIKQRPAGSKKTPDLVGDIEFHNKYGPTSKIDSLHVDRISKRPDSSRQLDNTKIIGYDGRRGHRGSSSPQSGIRYNKEHRFDGILGPTSDVAGDFKNLPGLSEFNGYDTKNGSEDKPGISRDFAYRRRHDSKDTHGPIDSTEFSGVRGSVGQSDYPEVNKNGNRRVSHGIARKSEKGSNGTLISLSRVVDYDGKHEPESPLDLVRGVIYDGKHSPKGSFGFFENSSYGDGPTHGFVKEVGRGDEILTSGLAGDVIHGDKQYFNGRRPVEPKSIGHFKQIIPNKVHTSRAQTDLNHDIPQRYTVKEPSEPKHFTDLSSPSDKPKLYEVRPVSPRPRNTASPKQVSYSFQDGIKEKHPFNQPTPKPPLFISDDASPPSRPYPSSRELFNKKPLYSPLPPPISITYFPTKHPKTSLTNDKPTLVTVTPHFSRTPNHYKHNLGCACKSGTNIGPDCCHNTDYFTPALGPPIRGGPKTGVPVEKPRGPATSRKIQGYFSVHPTIKQTNVSFPPTSPNPQEQLVIYKQSIPIEQDKLIPPRNVQGYFSVQTLPKQPKISSPPTLPLVEEHFVEQPLIYEVKGPLKKTTKPVPPNNIENQSRVISTSPPIAKPHDNKQPLFYELEVQGENTRKTAPPTKFENHFSIGSRSKPSNTPVNYFTEENIFQSPFHTNQPTQEKDNVQTHSSSDRYVDGPFVGPKTRSTPTVVNNVALLQKNIVSTVSPPLFPPSKITFGTYTRKYEPQEEADVYGPPPETTNIPNAPVFGQRLKPVGPIYSFLPVSVVPPPTAVNRIVINNRYTQLPKYNQTPRKLQKPQLVNNEQNGAKTNTNAPTYTILSTVPSRPLTLPASKDVVSYTTIPAQDSLDRINLHTPKTRPVSRFVKNNDSQLGRRTSNVQPLIVIDVESLAEASPTASTPVLRNEERHKTQPNYDNTPVDYSDHAVFENAYGDKTTGQGISLSKEPDGDYGEKVTEGVTDYREKTYQQNIPYHSTHLGPVEPSRPPASVVKYQNKNQVSEEVRSPRISQDIDFRKPGISEENVEQGIVNEFRKTTIRDDEKDKETIPDVACSRAGLFRHPEDCSQFYECYWDKTINKFTLHIFECPVKLVFDNRIYGCNSAYWGPPCHKKN</sequence>
<proteinExistence type="inferred from homology"/>
<dbReference type="RefSeq" id="XP_013787126.1">
    <property type="nucleotide sequence ID" value="XM_013931672.2"/>
</dbReference>
<dbReference type="Pfam" id="PF01607">
    <property type="entry name" value="CBM_14"/>
    <property type="match status" value="3"/>
</dbReference>
<dbReference type="PROSITE" id="PS50940">
    <property type="entry name" value="CHIT_BIND_II"/>
    <property type="match status" value="3"/>
</dbReference>
<reference evidence="8" key="1">
    <citation type="submission" date="2025-08" db="UniProtKB">
        <authorList>
            <consortium name="RefSeq"/>
        </authorList>
    </citation>
    <scope>IDENTIFICATION</scope>
    <source>
        <tissue evidence="8">Muscle</tissue>
    </source>
</reference>
<dbReference type="GeneID" id="106471084"/>
<feature type="compositionally biased region" description="Basic and acidic residues" evidence="3">
    <location>
        <begin position="1795"/>
        <end position="1810"/>
    </location>
</feature>
<evidence type="ECO:0000313" key="8">
    <source>
        <dbReference type="RefSeq" id="XP_013787126.1"/>
    </source>
</evidence>
<feature type="region of interest" description="Disordered" evidence="3">
    <location>
        <begin position="921"/>
        <end position="988"/>
    </location>
</feature>
<feature type="domain" description="Chitin-binding type-2" evidence="5">
    <location>
        <begin position="2183"/>
        <end position="2244"/>
    </location>
</feature>
<feature type="compositionally biased region" description="Polar residues" evidence="3">
    <location>
        <begin position="945"/>
        <end position="960"/>
    </location>
</feature>
<feature type="region of interest" description="Disordered" evidence="3">
    <location>
        <begin position="1428"/>
        <end position="1510"/>
    </location>
</feature>
<dbReference type="Proteomes" id="UP000694941">
    <property type="component" value="Unplaced"/>
</dbReference>
<feature type="signal peptide" evidence="4">
    <location>
        <begin position="1"/>
        <end position="19"/>
    </location>
</feature>
<evidence type="ECO:0000256" key="2">
    <source>
        <dbReference type="ARBA" id="ARBA00022669"/>
    </source>
</evidence>
<feature type="compositionally biased region" description="Basic and acidic residues" evidence="3">
    <location>
        <begin position="1428"/>
        <end position="1438"/>
    </location>
</feature>
<dbReference type="Gene3D" id="3.10.50.10">
    <property type="match status" value="1"/>
</dbReference>
<feature type="region of interest" description="Disordered" evidence="3">
    <location>
        <begin position="2028"/>
        <end position="2054"/>
    </location>
</feature>
<accession>A0ABM1BR99</accession>
<evidence type="ECO:0000313" key="7">
    <source>
        <dbReference type="Proteomes" id="UP000694941"/>
    </source>
</evidence>
<dbReference type="InterPro" id="IPR029070">
    <property type="entry name" value="Chitinase_insertion_sf"/>
</dbReference>
<dbReference type="Pfam" id="PF00704">
    <property type="entry name" value="Glyco_hydro_18"/>
    <property type="match status" value="1"/>
</dbReference>
<feature type="compositionally biased region" description="Gly residues" evidence="3">
    <location>
        <begin position="925"/>
        <end position="936"/>
    </location>
</feature>
<feature type="region of interest" description="Disordered" evidence="3">
    <location>
        <begin position="1167"/>
        <end position="1199"/>
    </location>
</feature>
<dbReference type="SMART" id="SM00494">
    <property type="entry name" value="ChtBD2"/>
    <property type="match status" value="3"/>
</dbReference>
<comment type="similarity">
    <text evidence="1">Belongs to the glycosyl hydrolase 18 family. Chitinase class II subfamily.</text>
</comment>
<feature type="domain" description="Chitin-binding type-2" evidence="5">
    <location>
        <begin position="512"/>
        <end position="571"/>
    </location>
</feature>
<feature type="chain" id="PRO_5045232809" evidence="4">
    <location>
        <begin position="20"/>
        <end position="2246"/>
    </location>
</feature>
<feature type="region of interest" description="Disordered" evidence="3">
    <location>
        <begin position="1253"/>
        <end position="1290"/>
    </location>
</feature>
<dbReference type="Gene3D" id="2.170.140.10">
    <property type="entry name" value="Chitin binding domain"/>
    <property type="match status" value="3"/>
</dbReference>
<evidence type="ECO:0000259" key="5">
    <source>
        <dbReference type="PROSITE" id="PS50940"/>
    </source>
</evidence>
<dbReference type="SMART" id="SM00636">
    <property type="entry name" value="Glyco_18"/>
    <property type="match status" value="1"/>
</dbReference>
<evidence type="ECO:0000256" key="4">
    <source>
        <dbReference type="SAM" id="SignalP"/>
    </source>
</evidence>
<feature type="region of interest" description="Disordered" evidence="3">
    <location>
        <begin position="1748"/>
        <end position="1771"/>
    </location>
</feature>
<dbReference type="InterPro" id="IPR050314">
    <property type="entry name" value="Glycosyl_Hydrlase_18"/>
</dbReference>
<dbReference type="SUPFAM" id="SSF51445">
    <property type="entry name" value="(Trans)glycosidases"/>
    <property type="match status" value="1"/>
</dbReference>
<keyword evidence="2" id="KW-0147">Chitin-binding</keyword>
<keyword evidence="7" id="KW-1185">Reference proteome</keyword>
<gene>
    <name evidence="8" type="primary">LOC106471084</name>
</gene>